<dbReference type="GO" id="GO:0006346">
    <property type="term" value="P:DNA methylation-dependent constitutive heterochromatin formation"/>
    <property type="evidence" value="ECO:0007669"/>
    <property type="project" value="InterPro"/>
</dbReference>
<dbReference type="OrthoDB" id="5376140at2759"/>
<evidence type="ECO:0000256" key="9">
    <source>
        <dbReference type="PIRSR" id="PIRSR037404-1"/>
    </source>
</evidence>
<keyword evidence="5" id="KW-0677">Repeat</keyword>
<dbReference type="FunFam" id="3.40.50.150:FF:000128">
    <property type="entry name" value="DNA (cytosine-5)-methyltransferase"/>
    <property type="match status" value="1"/>
</dbReference>
<evidence type="ECO:0000313" key="16">
    <source>
        <dbReference type="EMBL" id="KZN10627.1"/>
    </source>
</evidence>
<dbReference type="InterPro" id="IPR050390">
    <property type="entry name" value="C5-Methyltransferase"/>
</dbReference>
<keyword evidence="2 8" id="KW-0489">Methyltransferase</keyword>
<evidence type="ECO:0000256" key="11">
    <source>
        <dbReference type="RuleBase" id="RU000416"/>
    </source>
</evidence>
<feature type="coiled-coil region" evidence="13">
    <location>
        <begin position="301"/>
        <end position="328"/>
    </location>
</feature>
<dbReference type="InterPro" id="IPR001525">
    <property type="entry name" value="C5_MeTfrase"/>
</dbReference>
<proteinExistence type="inferred from homology"/>
<evidence type="ECO:0000256" key="13">
    <source>
        <dbReference type="SAM" id="Coils"/>
    </source>
</evidence>
<feature type="compositionally biased region" description="Basic and acidic residues" evidence="14">
    <location>
        <begin position="26"/>
        <end position="36"/>
    </location>
</feature>
<evidence type="ECO:0000259" key="15">
    <source>
        <dbReference type="PROSITE" id="PS51038"/>
    </source>
</evidence>
<dbReference type="CDD" id="cd04708">
    <property type="entry name" value="BAH_plantDCM_II"/>
    <property type="match status" value="1"/>
</dbReference>
<accession>A0A166I0K2</accession>
<dbReference type="GO" id="GO:0044027">
    <property type="term" value="P:negative regulation of gene expression via chromosomal CpG island methylation"/>
    <property type="evidence" value="ECO:0007669"/>
    <property type="project" value="TreeGrafter"/>
</dbReference>
<dbReference type="InterPro" id="IPR018117">
    <property type="entry name" value="C5_DNA_meth_AS"/>
</dbReference>
<dbReference type="PANTHER" id="PTHR10629">
    <property type="entry name" value="CYTOSINE-SPECIFIC METHYLTRANSFERASE"/>
    <property type="match status" value="1"/>
</dbReference>
<sequence length="1527" mass="172835">MDKKRTQRKTNGPAVDETADCSKVPAEIKKQERPDSNEDTSTSRKRPKRRAACIDFKNKSVRLSEKTNLVGKSRVQTVQEESMAISLTTGVNVPRPNRRLTNFIFHNADGEPQPVEMIEVKDIFISGHILPLEETSDKEKDNGIQCNGFGRIESWAISGYEDGSPVIWVSTDTADYDCCKPANVYKKLYGQFFEKARACIEVHKRLSKSNGGRPDLTLDELLAAVLRSMSGSKNFPSGSSIKELIVSWGEFIYDQLTGLEGENFDELPVLSALRAESQRKANIPPTENSHSDGVHSANQPINAAHETLEKEDLKLAKLVQEKENWKSLRQNRRQRQANSVSKFYIRINEVEIANDYPLPAYYESTVQETDEYIICDSSIDIHDPDELPRSMLHNWSLYNSDFRLISLELIPMRPCPDIDVTIFGSGIMTDDDGSGFSVDAESSNSASSSSGLHAEDGIPVFLSAIKEWMIEFGSEMVFITIRTDMGWYRLGKPAEQYAPWYEPVLKTARISISIIKLLKDQTRVSRLTFQEVIKRVAEYKKDHPAFISHNPEVVERYIVVHGQIILQQFSEYPDANLRKCAFLSGLQNKMEERNHTRLVVKKRKIEDKEKNMNPRGAMEPVVSKKRAMPATTTRLINRIWGEYYSNYLADDMEDTHETNKDEELEEEAEENGEEDFEDSEEEKLEAGQLTSISKSKKHLLINSETKWDGEIVGRTYAGKALYKQVNVRGDVVAVNGSVLVDTEDSADHQPIYFVEYMFEESDGSKWIHGRLMIRACQTVLGNTGNDREVFLTTNCMDFQVEEIAKPVVVEIRLISWGHQHRKANANSEKADRSRAEDRRNKGLPLEYFCKSFYCPERGAFFSLPTNSMGLGTGVCQSCRTNDSEKEEKLFKVDKSMDSFRYQGTVFHTLDYLYVAPRHFMVDKKDIELFKGGRNIGLQAYVVCQLLEIEAHNASDNPEYVNIKVRRFFRPEDVSAENAYTSDIREVYYSDQITVVPVVVVEGKCDVRRRQDMPFLDGSYIFEHIFVCELLYDPQSGALKQLPEHIKLTGSREKVLNNAATQKRKEKLIEGEARFDSIEGQQEADPVKCLATLDIFAGCGGLSEGLQRSGASMTKWAIEYEEPAGEAFKLNHPDASTVVSNCNVILRAIMTAYGDEDDCISTSDAAEMAAELDETEIKKLPRPGQVDFINGGPPCQGFSGMNRFNQSTWSKVQCEMILAFLSYVEYFRPRFFLLENVRNFVSFNKGQTFRLTLSSLLAMGYQVRFGILEAGAYGVAQSRKRAFIWAASPEEILPEWPEPMHVFAGPELKIALSKGVQYAAARSTASGAPFRAITVKDAIGDLPAVGNGASTPTMEYENEPVSWFQKRIRGESLVLSDHISKEMNELNYMRCQRIPKRPGADWRDLPDEKVRLTSGQIVDLIPWCLPNTAKRHNQWKGLFGRLDWEGNFPTSVTDPQPMGKVGMCFHPDQDRILTVRECARSQGFRDDYKFAGNIHHKHRQIGNAVPPPLAFALGRKLKEAMEIKSSTK</sequence>
<dbReference type="SMART" id="SM00439">
    <property type="entry name" value="BAH"/>
    <property type="match status" value="2"/>
</dbReference>
<reference evidence="17" key="2">
    <citation type="submission" date="2022-03" db="EMBL/GenBank/DDBJ databases">
        <title>Draft title - Genomic analysis of global carrot germplasm unveils the trajectory of domestication and the origin of high carotenoid orange carrot.</title>
        <authorList>
            <person name="Iorizzo M."/>
            <person name="Ellison S."/>
            <person name="Senalik D."/>
            <person name="Macko-Podgorni A."/>
            <person name="Grzebelus D."/>
            <person name="Bostan H."/>
            <person name="Rolling W."/>
            <person name="Curaba J."/>
            <person name="Simon P."/>
        </authorList>
    </citation>
    <scope>NUCLEOTIDE SEQUENCE</scope>
    <source>
        <tissue evidence="17">Leaf</tissue>
    </source>
</reference>
<keyword evidence="13" id="KW-0175">Coiled coil</keyword>
<evidence type="ECO:0000256" key="1">
    <source>
        <dbReference type="ARBA" id="ARBA00004123"/>
    </source>
</evidence>
<evidence type="ECO:0000256" key="2">
    <source>
        <dbReference type="ARBA" id="ARBA00022603"/>
    </source>
</evidence>
<dbReference type="Gramene" id="KZN10627">
    <property type="protein sequence ID" value="KZN10627"/>
    <property type="gene ID" value="DCAR_003283"/>
</dbReference>
<dbReference type="EMBL" id="LNRQ01000001">
    <property type="protein sequence ID" value="KZN10627.1"/>
    <property type="molecule type" value="Genomic_DNA"/>
</dbReference>
<evidence type="ECO:0000256" key="8">
    <source>
        <dbReference type="PIRNR" id="PIRNR037404"/>
    </source>
</evidence>
<feature type="active site" evidence="9 10">
    <location>
        <position position="1194"/>
    </location>
</feature>
<feature type="region of interest" description="Disordered" evidence="14">
    <location>
        <begin position="1"/>
        <end position="51"/>
    </location>
</feature>
<gene>
    <name evidence="16" type="ORF">DCAR_003283</name>
    <name evidence="17" type="ORF">DCAR_0103484</name>
</gene>
<keyword evidence="3 8" id="KW-0808">Transferase</keyword>
<evidence type="ECO:0000256" key="4">
    <source>
        <dbReference type="ARBA" id="ARBA00022691"/>
    </source>
</evidence>
<evidence type="ECO:0000256" key="3">
    <source>
        <dbReference type="ARBA" id="ARBA00022679"/>
    </source>
</evidence>
<dbReference type="NCBIfam" id="TIGR00675">
    <property type="entry name" value="dcm"/>
    <property type="match status" value="1"/>
</dbReference>
<dbReference type="GO" id="GO:0032259">
    <property type="term" value="P:methylation"/>
    <property type="evidence" value="ECO:0007669"/>
    <property type="project" value="UniProtKB-KW"/>
</dbReference>
<evidence type="ECO:0000256" key="5">
    <source>
        <dbReference type="ARBA" id="ARBA00022737"/>
    </source>
</evidence>
<feature type="domain" description="BAH" evidence="15">
    <location>
        <begin position="730"/>
        <end position="864"/>
    </location>
</feature>
<evidence type="ECO:0000256" key="7">
    <source>
        <dbReference type="ARBA" id="ARBA00023242"/>
    </source>
</evidence>
<dbReference type="KEGG" id="dcr:108205227"/>
<dbReference type="FunFam" id="3.90.120.10:FF:000004">
    <property type="entry name" value="DNA (cytosine-5)-methyltransferase"/>
    <property type="match status" value="1"/>
</dbReference>
<comment type="catalytic activity">
    <reaction evidence="8 12">
        <text>a 2'-deoxycytidine in DNA + S-adenosyl-L-methionine = a 5-methyl-2'-deoxycytidine in DNA + S-adenosyl-L-homocysteine + H(+)</text>
        <dbReference type="Rhea" id="RHEA:13681"/>
        <dbReference type="Rhea" id="RHEA-COMP:11369"/>
        <dbReference type="Rhea" id="RHEA-COMP:11370"/>
        <dbReference type="ChEBI" id="CHEBI:15378"/>
        <dbReference type="ChEBI" id="CHEBI:57856"/>
        <dbReference type="ChEBI" id="CHEBI:59789"/>
        <dbReference type="ChEBI" id="CHEBI:85452"/>
        <dbReference type="ChEBI" id="CHEBI:85454"/>
        <dbReference type="EC" id="2.1.1.37"/>
    </reaction>
</comment>
<dbReference type="GO" id="GO:0003682">
    <property type="term" value="F:chromatin binding"/>
    <property type="evidence" value="ECO:0007669"/>
    <property type="project" value="UniProtKB-UniRule"/>
</dbReference>
<evidence type="ECO:0000256" key="14">
    <source>
        <dbReference type="SAM" id="MobiDB-lite"/>
    </source>
</evidence>
<dbReference type="InterPro" id="IPR043151">
    <property type="entry name" value="BAH_sf"/>
</dbReference>
<dbReference type="PRINTS" id="PR00105">
    <property type="entry name" value="C5METTRFRASE"/>
</dbReference>
<dbReference type="FunFam" id="3.40.50.150:FF:000108">
    <property type="entry name" value="DNA (cytosine-5)-methyltransferase"/>
    <property type="match status" value="1"/>
</dbReference>
<dbReference type="GO" id="GO:0003886">
    <property type="term" value="F:DNA (cytosine-5-)-methyltransferase activity"/>
    <property type="evidence" value="ECO:0007669"/>
    <property type="project" value="UniProtKB-UniRule"/>
</dbReference>
<keyword evidence="4 8" id="KW-0949">S-adenosyl-L-methionine</keyword>
<name>A0A166I0K2_DAUCS</name>
<dbReference type="InterPro" id="IPR029063">
    <property type="entry name" value="SAM-dependent_MTases_sf"/>
</dbReference>
<dbReference type="InterPro" id="IPR022702">
    <property type="entry name" value="Cytosine_MeTrfase1_RFD"/>
</dbReference>
<evidence type="ECO:0000256" key="10">
    <source>
        <dbReference type="PROSITE-ProRule" id="PRU01016"/>
    </source>
</evidence>
<feature type="region of interest" description="Disordered" evidence="14">
    <location>
        <begin position="655"/>
        <end position="681"/>
    </location>
</feature>
<dbReference type="Pfam" id="PF12047">
    <property type="entry name" value="DNMT1-RFD"/>
    <property type="match status" value="2"/>
</dbReference>
<dbReference type="GO" id="GO:0003677">
    <property type="term" value="F:DNA binding"/>
    <property type="evidence" value="ECO:0007669"/>
    <property type="project" value="UniProtKB-KW"/>
</dbReference>
<evidence type="ECO:0000313" key="17">
    <source>
        <dbReference type="EMBL" id="WOG84301.1"/>
    </source>
</evidence>
<keyword evidence="7 8" id="KW-0539">Nucleus</keyword>
<feature type="domain" description="BAH" evidence="15">
    <location>
        <begin position="919"/>
        <end position="1042"/>
    </location>
</feature>
<evidence type="ECO:0000256" key="6">
    <source>
        <dbReference type="ARBA" id="ARBA00023125"/>
    </source>
</evidence>
<dbReference type="EMBL" id="CP093343">
    <property type="protein sequence ID" value="WOG84301.1"/>
    <property type="molecule type" value="Genomic_DNA"/>
</dbReference>
<feature type="compositionally biased region" description="Acidic residues" evidence="14">
    <location>
        <begin position="662"/>
        <end position="681"/>
    </location>
</feature>
<dbReference type="PROSITE" id="PS00095">
    <property type="entry name" value="C5_MTASE_2"/>
    <property type="match status" value="1"/>
</dbReference>
<evidence type="ECO:0000256" key="12">
    <source>
        <dbReference type="RuleBase" id="RU000417"/>
    </source>
</evidence>
<comment type="subcellular location">
    <subcellularLocation>
        <location evidence="1 8">Nucleus</location>
    </subcellularLocation>
</comment>
<dbReference type="Gene3D" id="3.40.50.150">
    <property type="entry name" value="Vaccinia Virus protein VP39"/>
    <property type="match status" value="1"/>
</dbReference>
<dbReference type="Gene3D" id="2.30.30.490">
    <property type="match status" value="2"/>
</dbReference>
<protein>
    <recommendedName>
        <fullName evidence="8">DNA (cytosine-5)-methyltransferase</fullName>
        <ecNumber evidence="8">2.1.1.37</ecNumber>
    </recommendedName>
</protein>
<dbReference type="PROSITE" id="PS51038">
    <property type="entry name" value="BAH"/>
    <property type="match status" value="2"/>
</dbReference>
<keyword evidence="18" id="KW-1185">Reference proteome</keyword>
<dbReference type="PIRSF" id="PIRSF037404">
    <property type="entry name" value="DNMT1"/>
    <property type="match status" value="1"/>
</dbReference>
<dbReference type="GO" id="GO:0005634">
    <property type="term" value="C:nucleus"/>
    <property type="evidence" value="ECO:0007669"/>
    <property type="project" value="UniProtKB-SubCell"/>
</dbReference>
<evidence type="ECO:0000313" key="18">
    <source>
        <dbReference type="Proteomes" id="UP000077755"/>
    </source>
</evidence>
<comment type="similarity">
    <text evidence="8 10 11">Belongs to the class I-like SAM-binding methyltransferase superfamily. C5-methyltransferase family.</text>
</comment>
<dbReference type="Gene3D" id="3.90.120.10">
    <property type="entry name" value="DNA Methylase, subunit A, domain 2"/>
    <property type="match status" value="2"/>
</dbReference>
<organism evidence="16">
    <name type="scientific">Daucus carota subsp. sativus</name>
    <name type="common">Carrot</name>
    <dbReference type="NCBI Taxonomy" id="79200"/>
    <lineage>
        <taxon>Eukaryota</taxon>
        <taxon>Viridiplantae</taxon>
        <taxon>Streptophyta</taxon>
        <taxon>Embryophyta</taxon>
        <taxon>Tracheophyta</taxon>
        <taxon>Spermatophyta</taxon>
        <taxon>Magnoliopsida</taxon>
        <taxon>eudicotyledons</taxon>
        <taxon>Gunneridae</taxon>
        <taxon>Pentapetalae</taxon>
        <taxon>asterids</taxon>
        <taxon>campanulids</taxon>
        <taxon>Apiales</taxon>
        <taxon>Apiaceae</taxon>
        <taxon>Apioideae</taxon>
        <taxon>Scandiceae</taxon>
        <taxon>Daucinae</taxon>
        <taxon>Daucus</taxon>
        <taxon>Daucus sect. Daucus</taxon>
    </lineage>
</organism>
<dbReference type="FunFam" id="3.90.120.10:FF:000002">
    <property type="entry name" value="DNA (cytosine-5)-methyltransferase"/>
    <property type="match status" value="1"/>
</dbReference>
<keyword evidence="6 8" id="KW-0238">DNA-binding</keyword>
<dbReference type="SUPFAM" id="SSF53335">
    <property type="entry name" value="S-adenosyl-L-methionine-dependent methyltransferases"/>
    <property type="match status" value="1"/>
</dbReference>
<dbReference type="Pfam" id="PF01426">
    <property type="entry name" value="BAH"/>
    <property type="match status" value="2"/>
</dbReference>
<dbReference type="STRING" id="79200.A0A166I0K2"/>
<dbReference type="PANTHER" id="PTHR10629:SF52">
    <property type="entry name" value="DNA (CYTOSINE-5)-METHYLTRANSFERASE 1"/>
    <property type="match status" value="1"/>
</dbReference>
<dbReference type="Pfam" id="PF00145">
    <property type="entry name" value="DNA_methylase"/>
    <property type="match status" value="1"/>
</dbReference>
<dbReference type="PROSITE" id="PS00094">
    <property type="entry name" value="C5_MTASE_1"/>
    <property type="match status" value="1"/>
</dbReference>
<dbReference type="InterPro" id="IPR001025">
    <property type="entry name" value="BAH_dom"/>
</dbReference>
<dbReference type="InterPro" id="IPR031303">
    <property type="entry name" value="C5_meth_CS"/>
</dbReference>
<dbReference type="Proteomes" id="UP000077755">
    <property type="component" value="Chromosome 1"/>
</dbReference>
<reference evidence="16" key="1">
    <citation type="journal article" date="2016" name="Nat. Genet.">
        <title>A high-quality carrot genome assembly provides new insights into carotenoid accumulation and asterid genome evolution.</title>
        <authorList>
            <person name="Iorizzo M."/>
            <person name="Ellison S."/>
            <person name="Senalik D."/>
            <person name="Zeng P."/>
            <person name="Satapoomin P."/>
            <person name="Huang J."/>
            <person name="Bowman M."/>
            <person name="Iovene M."/>
            <person name="Sanseverino W."/>
            <person name="Cavagnaro P."/>
            <person name="Yildiz M."/>
            <person name="Macko-Podgorni A."/>
            <person name="Moranska E."/>
            <person name="Grzebelus E."/>
            <person name="Grzebelus D."/>
            <person name="Ashrafi H."/>
            <person name="Zheng Z."/>
            <person name="Cheng S."/>
            <person name="Spooner D."/>
            <person name="Van Deynze A."/>
            <person name="Simon P."/>
        </authorList>
    </citation>
    <scope>NUCLEOTIDE SEQUENCE [LARGE SCALE GENOMIC DNA]</scope>
    <source>
        <tissue evidence="16">Leaf</tissue>
    </source>
</reference>
<dbReference type="PROSITE" id="PS51679">
    <property type="entry name" value="SAM_MT_C5"/>
    <property type="match status" value="1"/>
</dbReference>
<dbReference type="EC" id="2.1.1.37" evidence="8"/>